<comment type="caution">
    <text evidence="5">The sequence shown here is derived from an EMBL/GenBank/DDBJ whole genome shotgun (WGS) entry which is preliminary data.</text>
</comment>
<comment type="similarity">
    <text evidence="1">Belongs to the short-chain dehydrogenases/reductases (SDR) family.</text>
</comment>
<dbReference type="SUPFAM" id="SSF51735">
    <property type="entry name" value="NAD(P)-binding Rossmann-fold domains"/>
    <property type="match status" value="1"/>
</dbReference>
<dbReference type="PRINTS" id="PR00080">
    <property type="entry name" value="SDRFAMILY"/>
</dbReference>
<evidence type="ECO:0000256" key="3">
    <source>
        <dbReference type="ARBA" id="ARBA00023002"/>
    </source>
</evidence>
<proteinExistence type="inferred from homology"/>
<reference evidence="5 6" key="1">
    <citation type="submission" date="2018-11" db="EMBL/GenBank/DDBJ databases">
        <title>Genome sequence of Saitozyma podzolica DSM 27192.</title>
        <authorList>
            <person name="Aliyu H."/>
            <person name="Gorte O."/>
            <person name="Ochsenreither K."/>
        </authorList>
    </citation>
    <scope>NUCLEOTIDE SEQUENCE [LARGE SCALE GENOMIC DNA]</scope>
    <source>
        <strain evidence="5 6">DSM 27192</strain>
    </source>
</reference>
<dbReference type="STRING" id="1890683.A0A427YUW1"/>
<keyword evidence="3" id="KW-0560">Oxidoreductase</keyword>
<organism evidence="5 6">
    <name type="scientific">Saitozyma podzolica</name>
    <dbReference type="NCBI Taxonomy" id="1890683"/>
    <lineage>
        <taxon>Eukaryota</taxon>
        <taxon>Fungi</taxon>
        <taxon>Dikarya</taxon>
        <taxon>Basidiomycota</taxon>
        <taxon>Agaricomycotina</taxon>
        <taxon>Tremellomycetes</taxon>
        <taxon>Tremellales</taxon>
        <taxon>Trimorphomycetaceae</taxon>
        <taxon>Saitozyma</taxon>
    </lineage>
</organism>
<dbReference type="Pfam" id="PF13561">
    <property type="entry name" value="adh_short_C2"/>
    <property type="match status" value="1"/>
</dbReference>
<name>A0A427YUW1_9TREE</name>
<keyword evidence="4" id="KW-0732">Signal</keyword>
<evidence type="ECO:0000256" key="2">
    <source>
        <dbReference type="ARBA" id="ARBA00022857"/>
    </source>
</evidence>
<protein>
    <submittedName>
        <fullName evidence="5">Uncharacterized protein</fullName>
    </submittedName>
</protein>
<dbReference type="PROSITE" id="PS00061">
    <property type="entry name" value="ADH_SHORT"/>
    <property type="match status" value="1"/>
</dbReference>
<keyword evidence="6" id="KW-1185">Reference proteome</keyword>
<dbReference type="InterPro" id="IPR036291">
    <property type="entry name" value="NAD(P)-bd_dom_sf"/>
</dbReference>
<dbReference type="FunFam" id="3.40.50.720:FF:000084">
    <property type="entry name" value="Short-chain dehydrogenase reductase"/>
    <property type="match status" value="1"/>
</dbReference>
<dbReference type="InterPro" id="IPR020904">
    <property type="entry name" value="Sc_DH/Rdtase_CS"/>
</dbReference>
<dbReference type="Gene3D" id="3.40.50.720">
    <property type="entry name" value="NAD(P)-binding Rossmann-like Domain"/>
    <property type="match status" value="1"/>
</dbReference>
<dbReference type="PANTHER" id="PTHR24321">
    <property type="entry name" value="DEHYDROGENASES, SHORT CHAIN"/>
    <property type="match status" value="1"/>
</dbReference>
<dbReference type="PRINTS" id="PR00081">
    <property type="entry name" value="GDHRDH"/>
</dbReference>
<evidence type="ECO:0000313" key="6">
    <source>
        <dbReference type="Proteomes" id="UP000279259"/>
    </source>
</evidence>
<gene>
    <name evidence="5" type="ORF">EHS25_000004</name>
</gene>
<feature type="chain" id="PRO_5019410160" evidence="4">
    <location>
        <begin position="21"/>
        <end position="221"/>
    </location>
</feature>
<dbReference type="AlphaFoldDB" id="A0A427YUW1"/>
<dbReference type="OrthoDB" id="498125at2759"/>
<dbReference type="GO" id="GO:0016491">
    <property type="term" value="F:oxidoreductase activity"/>
    <property type="evidence" value="ECO:0007669"/>
    <property type="project" value="UniProtKB-KW"/>
</dbReference>
<dbReference type="PANTHER" id="PTHR24321:SF8">
    <property type="entry name" value="ESTRADIOL 17-BETA-DEHYDROGENASE 8-RELATED"/>
    <property type="match status" value="1"/>
</dbReference>
<accession>A0A427YUW1</accession>
<dbReference type="Proteomes" id="UP000279259">
    <property type="component" value="Unassembled WGS sequence"/>
</dbReference>
<evidence type="ECO:0000313" key="5">
    <source>
        <dbReference type="EMBL" id="RSH94920.1"/>
    </source>
</evidence>
<evidence type="ECO:0000256" key="1">
    <source>
        <dbReference type="ARBA" id="ARBA00006484"/>
    </source>
</evidence>
<sequence length="221" mass="23183">MSLLKLFWQAAGLSLYGVKAIGLAGDVSDYAQVESAVHETVKLLGRLDCAVNAAAIPGAHRVTGEYPIEHWWKLSSINLDGVFFCVKAQLNHFVQSGTQGTIVNVSSIHGFLAKAGDPAYVASKHAVIGLTKSAALEYGKHGIRVNAICPGFVKTPFIISSGGSMEQFEQAGAVAPLGRCATADEIGRSIAFLLSEDASFITGSVLTADGGYTLSGQTLHM</sequence>
<keyword evidence="2" id="KW-0521">NADP</keyword>
<feature type="signal peptide" evidence="4">
    <location>
        <begin position="1"/>
        <end position="20"/>
    </location>
</feature>
<dbReference type="CDD" id="cd05233">
    <property type="entry name" value="SDR_c"/>
    <property type="match status" value="1"/>
</dbReference>
<dbReference type="InterPro" id="IPR002347">
    <property type="entry name" value="SDR_fam"/>
</dbReference>
<dbReference type="EMBL" id="RSCD01000001">
    <property type="protein sequence ID" value="RSH94920.1"/>
    <property type="molecule type" value="Genomic_DNA"/>
</dbReference>
<evidence type="ECO:0000256" key="4">
    <source>
        <dbReference type="SAM" id="SignalP"/>
    </source>
</evidence>